<proteinExistence type="predicted"/>
<feature type="domain" description="DUF3835" evidence="3">
    <location>
        <begin position="532"/>
        <end position="620"/>
    </location>
</feature>
<name>A0ABR0RU63_9EURO</name>
<organism evidence="4 5">
    <name type="scientific">Knufia obscura</name>
    <dbReference type="NCBI Taxonomy" id="1635080"/>
    <lineage>
        <taxon>Eukaryota</taxon>
        <taxon>Fungi</taxon>
        <taxon>Dikarya</taxon>
        <taxon>Ascomycota</taxon>
        <taxon>Pezizomycotina</taxon>
        <taxon>Eurotiomycetes</taxon>
        <taxon>Chaetothyriomycetidae</taxon>
        <taxon>Chaetothyriales</taxon>
        <taxon>Trichomeriaceae</taxon>
        <taxon>Knufia</taxon>
    </lineage>
</organism>
<feature type="compositionally biased region" description="Basic and acidic residues" evidence="2">
    <location>
        <begin position="373"/>
        <end position="410"/>
    </location>
</feature>
<dbReference type="InterPro" id="IPR052255">
    <property type="entry name" value="RNA_pol_II_subunit5-mediator"/>
</dbReference>
<feature type="compositionally biased region" description="Acidic residues" evidence="2">
    <location>
        <begin position="271"/>
        <end position="308"/>
    </location>
</feature>
<dbReference type="GeneID" id="89998056"/>
<evidence type="ECO:0000313" key="5">
    <source>
        <dbReference type="Proteomes" id="UP001334248"/>
    </source>
</evidence>
<feature type="region of interest" description="Disordered" evidence="2">
    <location>
        <begin position="271"/>
        <end position="318"/>
    </location>
</feature>
<feature type="coiled-coil region" evidence="1">
    <location>
        <begin position="98"/>
        <end position="125"/>
    </location>
</feature>
<dbReference type="Proteomes" id="UP001334248">
    <property type="component" value="Unassembled WGS sequence"/>
</dbReference>
<evidence type="ECO:0000313" key="4">
    <source>
        <dbReference type="EMBL" id="KAK5943599.1"/>
    </source>
</evidence>
<evidence type="ECO:0000256" key="1">
    <source>
        <dbReference type="SAM" id="Coils"/>
    </source>
</evidence>
<reference evidence="4 5" key="1">
    <citation type="journal article" date="2023" name="Res Sq">
        <title>Genomic and morphological characterization of Knufia obscura isolated from the Mars 2020 spacecraft assembly facility.</title>
        <authorList>
            <person name="Chander A.M."/>
            <person name="Teixeira M.M."/>
            <person name="Singh N.K."/>
            <person name="Williams M.P."/>
            <person name="Parker C.W."/>
            <person name="Leo P."/>
            <person name="Stajich J.E."/>
            <person name="Torok T."/>
            <person name="Tighe S."/>
            <person name="Mason C.E."/>
            <person name="Venkateswaran K."/>
        </authorList>
    </citation>
    <scope>NUCLEOTIDE SEQUENCE [LARGE SCALE GENOMIC DNA]</scope>
    <source>
        <strain evidence="4 5">CCFEE 5817</strain>
    </source>
</reference>
<dbReference type="Pfam" id="PF12927">
    <property type="entry name" value="DUF3835"/>
    <property type="match status" value="1"/>
</dbReference>
<keyword evidence="5" id="KW-1185">Reference proteome</keyword>
<sequence length="621" mass="68812">MDNDVIKRVEKQWLELEASITKLRDVLRHWQTLELDYEGLKDEFSRLEADTSKQDCLKLVREFEPEKIDEKEINELIEPSKGKVRSPPQVVEILSKRVEYVSKNIASLKDQIARVEKERNGLLEAQQPEDQDRSGLPVAEITEELDEDGNVISSTVQPQGDSASKVLGVLEKADVQPRDGVPGSGPAGSKAEITEAETSPGLKTKVSVPNDDSSDDESVTAEIVSAGASKAAAQGPTNSEDTEEEARLRQEMLQYGLGEVGNIVAELDLLDEQDNDVEDDEVDIEDLSGFDDDEYDDFSDEDESEDEDGRVKRPLHSEKYRKQMEDLQKQLGFQLENVGPTPDLPAEVRAQIEHLPPSEVQQYIETLPPTLRKQLEKPPPKEAARKAAIAREEAARSSLKDITTESDTTKPKKKSKKKVAFAPDLDIAPEPASQPKPPTTSETVIERSSSAPTPTSSKPSIINATVTERPTTSSPTAQPPKPKSTSKTSRFKADRSPNQQRESPLPLFPPPPMNHSSQPTNTPPTAPPNAIHSTLIERSSPSTTTPAPPSHDPHDFDTTLQTRQIALEHHALRNKMIHDQGGYVRGGELENWGDEYAAPEFEDPRTGEVRRVSRFRAARMR</sequence>
<protein>
    <recommendedName>
        <fullName evidence="3">DUF3835 domain-containing protein</fullName>
    </recommendedName>
</protein>
<dbReference type="InterPro" id="IPR024325">
    <property type="entry name" value="DUF3835"/>
</dbReference>
<gene>
    <name evidence="4" type="ORF">PMZ80_004607</name>
</gene>
<feature type="region of interest" description="Disordered" evidence="2">
    <location>
        <begin position="144"/>
        <end position="246"/>
    </location>
</feature>
<comment type="caution">
    <text evidence="4">The sequence shown here is derived from an EMBL/GenBank/DDBJ whole genome shotgun (WGS) entry which is preliminary data.</text>
</comment>
<dbReference type="EMBL" id="JAVHJV010000004">
    <property type="protein sequence ID" value="KAK5943599.1"/>
    <property type="molecule type" value="Genomic_DNA"/>
</dbReference>
<dbReference type="PANTHER" id="PTHR15111">
    <property type="entry name" value="RNA POLYMERASE II SUBUNIT 5-MEDIATING PROTEIN NNX3"/>
    <property type="match status" value="1"/>
</dbReference>
<dbReference type="Pfam" id="PF13758">
    <property type="entry name" value="Prefoldin_3"/>
    <property type="match status" value="1"/>
</dbReference>
<feature type="compositionally biased region" description="Polar residues" evidence="2">
    <location>
        <begin position="151"/>
        <end position="162"/>
    </location>
</feature>
<feature type="region of interest" description="Disordered" evidence="2">
    <location>
        <begin position="351"/>
        <end position="557"/>
    </location>
</feature>
<accession>A0ABR0RU63</accession>
<feature type="compositionally biased region" description="Basic and acidic residues" evidence="2">
    <location>
        <begin position="309"/>
        <end position="318"/>
    </location>
</feature>
<dbReference type="PANTHER" id="PTHR15111:SF0">
    <property type="entry name" value="UNCONVENTIONAL PREFOLDIN RPB5 INTERACTOR 1"/>
    <property type="match status" value="1"/>
</dbReference>
<evidence type="ECO:0000256" key="2">
    <source>
        <dbReference type="SAM" id="MobiDB-lite"/>
    </source>
</evidence>
<evidence type="ECO:0000259" key="3">
    <source>
        <dbReference type="Pfam" id="PF12927"/>
    </source>
</evidence>
<feature type="compositionally biased region" description="Polar residues" evidence="2">
    <location>
        <begin position="462"/>
        <end position="476"/>
    </location>
</feature>
<dbReference type="RefSeq" id="XP_064731689.1">
    <property type="nucleotide sequence ID" value="XM_064873031.1"/>
</dbReference>
<keyword evidence="1" id="KW-0175">Coiled coil</keyword>
<dbReference type="InterPro" id="IPR039553">
    <property type="entry name" value="Prefoldin-like"/>
</dbReference>
<feature type="compositionally biased region" description="Low complexity" evidence="2">
    <location>
        <begin position="448"/>
        <end position="460"/>
    </location>
</feature>